<dbReference type="STRING" id="307507.A0A2V0PGF2"/>
<dbReference type="InterPro" id="IPR008397">
    <property type="entry name" value="Alginate_lyase_dom"/>
</dbReference>
<dbReference type="InParanoid" id="A0A2V0PGF2"/>
<keyword evidence="7" id="KW-1185">Reference proteome</keyword>
<name>A0A2V0PGF2_9CHLO</name>
<dbReference type="GO" id="GO:0016829">
    <property type="term" value="F:lyase activity"/>
    <property type="evidence" value="ECO:0007669"/>
    <property type="project" value="UniProtKB-KW"/>
</dbReference>
<gene>
    <name evidence="6" type="ORF">Rsub_11539</name>
</gene>
<feature type="chain" id="PRO_5015865297" description="Alginate lyase domain-containing protein" evidence="4">
    <location>
        <begin position="38"/>
        <end position="812"/>
    </location>
</feature>
<keyword evidence="1 4" id="KW-0732">Signal</keyword>
<feature type="domain" description="Alginate lyase" evidence="5">
    <location>
        <begin position="307"/>
        <end position="535"/>
    </location>
</feature>
<dbReference type="AlphaFoldDB" id="A0A2V0PGF2"/>
<evidence type="ECO:0000256" key="2">
    <source>
        <dbReference type="ARBA" id="ARBA00023239"/>
    </source>
</evidence>
<dbReference type="InterPro" id="IPR008929">
    <property type="entry name" value="Chondroitin_lyas"/>
</dbReference>
<dbReference type="OrthoDB" id="542035at2759"/>
<proteinExistence type="predicted"/>
<dbReference type="SUPFAM" id="SSF48230">
    <property type="entry name" value="Chondroitin AC/alginate lyase"/>
    <property type="match status" value="1"/>
</dbReference>
<accession>A0A2V0PGF2</accession>
<feature type="signal peptide" evidence="4">
    <location>
        <begin position="1"/>
        <end position="37"/>
    </location>
</feature>
<keyword evidence="2" id="KW-0456">Lyase</keyword>
<feature type="compositionally biased region" description="Pro residues" evidence="3">
    <location>
        <begin position="724"/>
        <end position="745"/>
    </location>
</feature>
<evidence type="ECO:0000256" key="4">
    <source>
        <dbReference type="SAM" id="SignalP"/>
    </source>
</evidence>
<organism evidence="6 7">
    <name type="scientific">Raphidocelis subcapitata</name>
    <dbReference type="NCBI Taxonomy" id="307507"/>
    <lineage>
        <taxon>Eukaryota</taxon>
        <taxon>Viridiplantae</taxon>
        <taxon>Chlorophyta</taxon>
        <taxon>core chlorophytes</taxon>
        <taxon>Chlorophyceae</taxon>
        <taxon>CS clade</taxon>
        <taxon>Sphaeropleales</taxon>
        <taxon>Selenastraceae</taxon>
        <taxon>Raphidocelis</taxon>
    </lineage>
</organism>
<feature type="region of interest" description="Disordered" evidence="3">
    <location>
        <begin position="719"/>
        <end position="792"/>
    </location>
</feature>
<dbReference type="Pfam" id="PF05426">
    <property type="entry name" value="Alginate_lyase"/>
    <property type="match status" value="1"/>
</dbReference>
<dbReference type="Proteomes" id="UP000247498">
    <property type="component" value="Unassembled WGS sequence"/>
</dbReference>
<evidence type="ECO:0000313" key="7">
    <source>
        <dbReference type="Proteomes" id="UP000247498"/>
    </source>
</evidence>
<evidence type="ECO:0000256" key="3">
    <source>
        <dbReference type="SAM" id="MobiDB-lite"/>
    </source>
</evidence>
<comment type="caution">
    <text evidence="6">The sequence shown here is derived from an EMBL/GenBank/DDBJ whole genome shotgun (WGS) entry which is preliminary data.</text>
</comment>
<reference evidence="6 7" key="1">
    <citation type="journal article" date="2018" name="Sci. Rep.">
        <title>Raphidocelis subcapitata (=Pseudokirchneriella subcapitata) provides an insight into genome evolution and environmental adaptations in the Sphaeropleales.</title>
        <authorList>
            <person name="Suzuki S."/>
            <person name="Yamaguchi H."/>
            <person name="Nakajima N."/>
            <person name="Kawachi M."/>
        </authorList>
    </citation>
    <scope>NUCLEOTIDE SEQUENCE [LARGE SCALE GENOMIC DNA]</scope>
    <source>
        <strain evidence="6 7">NIES-35</strain>
    </source>
</reference>
<dbReference type="Gene3D" id="1.50.10.100">
    <property type="entry name" value="Chondroitin AC/alginate lyase"/>
    <property type="match status" value="1"/>
</dbReference>
<evidence type="ECO:0000256" key="1">
    <source>
        <dbReference type="ARBA" id="ARBA00022729"/>
    </source>
</evidence>
<protein>
    <recommendedName>
        <fullName evidence="5">Alginate lyase domain-containing protein</fullName>
    </recommendedName>
</protein>
<feature type="compositionally biased region" description="Low complexity" evidence="3">
    <location>
        <begin position="777"/>
        <end position="786"/>
    </location>
</feature>
<evidence type="ECO:0000259" key="5">
    <source>
        <dbReference type="Pfam" id="PF05426"/>
    </source>
</evidence>
<dbReference type="EMBL" id="BDRX01000138">
    <property type="protein sequence ID" value="GBF98901.1"/>
    <property type="molecule type" value="Genomic_DNA"/>
</dbReference>
<sequence>MCSSAASSGRGPARGLALFLLAAAAALLVCAPRPAAAIGRGYASGNKDLPEVCSSEWQIVMCADVPLNATAELAACCSEHAPRPVTAAAAVAGAKAEADTAARLVKRPDLDLARGPYSQPPDWFFWHCIKKLEARVPSFRRDGDGETQAEVLPQPVPELTPDLIRQIKARALSSAPPEQRDLLASLTANATRASAAAAPAARRLLSGAPPAPRAFAHPGGYAGAAELAALQHRLQSGEALQAAARDNLLTGRWVPRNGGSRSRWSAPAGTPAEDYGGPYATEVVRVDIGGLTNNRSLCHPNYPAGADQLRCGHVSFVELDSAQAYKAAAAYAATRDERYAALAARILNAWATTNKEFGLARANGPLEAAWGCAAMARAAELLRATWPEGYTAADADTFVSWAKRVLLPNVNYFVDELSAYPSGFDKTKLMYGNWHASCADCYVALGVLADDRALYNKGRDLYRTTLDSFFKWGRGDYAANRTLGEATETLRDIYHTLFGIGSLMQAAETAWAQDEDAYSESDHILAAALETHARIINAHLDKDESELPPGFRFFESMPPPPKGCTWRWSVGTQKWASYNTTDGKKCTDLEDGLKYALGIKYLPTGFELGFNHFVGRLGMQLPETARLLARYPVDWFEFTWGLGTLTHADTARVLWRPGVREDNICPGGRAPLLPGVSLQAVLVPLPAHLRAGKSPAPGAVPVLPALQLPPIHVPGISVAAPAPRGAPPPGPAPAPAPSKAPPPRLAFPLPASKLPVPQLPGLVSRRPPPVKLGRGGASSAQAQAGRDAGRPEMARAKQVWSNLVSSLFIRHV</sequence>
<evidence type="ECO:0000313" key="6">
    <source>
        <dbReference type="EMBL" id="GBF98901.1"/>
    </source>
</evidence>